<dbReference type="GO" id="GO:0004577">
    <property type="term" value="F:N-acetylglucosaminyldiphosphodolichol N-acetylglucosaminyltransferase activity"/>
    <property type="evidence" value="ECO:0007669"/>
    <property type="project" value="TreeGrafter"/>
</dbReference>
<comment type="caution">
    <text evidence="13">The sequence shown here is derived from an EMBL/GenBank/DDBJ whole genome shotgun (WGS) entry which is preliminary data.</text>
</comment>
<keyword evidence="12" id="KW-0732">Signal</keyword>
<dbReference type="InterPro" id="IPR013969">
    <property type="entry name" value="Oligosacch_biosynth_Alg14"/>
</dbReference>
<keyword evidence="14" id="KW-1185">Reference proteome</keyword>
<gene>
    <name evidence="11" type="primary">ALG14</name>
    <name evidence="13" type="ORF">JVT61DRAFT_7752</name>
</gene>
<keyword evidence="7 11" id="KW-0256">Endoplasmic reticulum</keyword>
<evidence type="ECO:0000256" key="5">
    <source>
        <dbReference type="ARBA" id="ARBA00017467"/>
    </source>
</evidence>
<accession>A0A8I2YIA9</accession>
<feature type="signal peptide" evidence="12">
    <location>
        <begin position="1"/>
        <end position="22"/>
    </location>
</feature>
<dbReference type="Proteomes" id="UP000683000">
    <property type="component" value="Unassembled WGS sequence"/>
</dbReference>
<dbReference type="GO" id="GO:0043541">
    <property type="term" value="C:UDP-N-acetylglucosamine transferase complex"/>
    <property type="evidence" value="ECO:0007669"/>
    <property type="project" value="TreeGrafter"/>
</dbReference>
<evidence type="ECO:0000256" key="6">
    <source>
        <dbReference type="ARBA" id="ARBA00022692"/>
    </source>
</evidence>
<name>A0A8I2YIA9_9AGAM</name>
<dbReference type="EMBL" id="JAGFBS010000028">
    <property type="protein sequence ID" value="KAG6372312.1"/>
    <property type="molecule type" value="Genomic_DNA"/>
</dbReference>
<evidence type="ECO:0000256" key="12">
    <source>
        <dbReference type="SAM" id="SignalP"/>
    </source>
</evidence>
<reference evidence="13" key="1">
    <citation type="submission" date="2021-03" db="EMBL/GenBank/DDBJ databases">
        <title>Evolutionary innovations through gain and loss of genes in the ectomycorrhizal Boletales.</title>
        <authorList>
            <person name="Wu G."/>
            <person name="Miyauchi S."/>
            <person name="Morin E."/>
            <person name="Yang Z.-L."/>
            <person name="Xu J."/>
            <person name="Martin F.M."/>
        </authorList>
    </citation>
    <scope>NUCLEOTIDE SEQUENCE</scope>
    <source>
        <strain evidence="13">BR01</strain>
    </source>
</reference>
<feature type="chain" id="PRO_5034089944" description="UDP-N-acetylglucosamine transferase subunit ALG14" evidence="12">
    <location>
        <begin position="23"/>
        <end position="232"/>
    </location>
</feature>
<dbReference type="OrthoDB" id="17098at2759"/>
<evidence type="ECO:0000313" key="14">
    <source>
        <dbReference type="Proteomes" id="UP000683000"/>
    </source>
</evidence>
<dbReference type="GO" id="GO:0031965">
    <property type="term" value="C:nuclear membrane"/>
    <property type="evidence" value="ECO:0007669"/>
    <property type="project" value="UniProtKB-SubCell"/>
</dbReference>
<evidence type="ECO:0000313" key="13">
    <source>
        <dbReference type="EMBL" id="KAG6372312.1"/>
    </source>
</evidence>
<keyword evidence="9" id="KW-0472">Membrane</keyword>
<keyword evidence="6" id="KW-0812">Transmembrane</keyword>
<keyword evidence="13" id="KW-0808">Transferase</keyword>
<evidence type="ECO:0000256" key="1">
    <source>
        <dbReference type="ARBA" id="ARBA00004389"/>
    </source>
</evidence>
<dbReference type="Gene3D" id="3.40.50.2000">
    <property type="entry name" value="Glycogen Phosphorylase B"/>
    <property type="match status" value="1"/>
</dbReference>
<dbReference type="AlphaFoldDB" id="A0A8I2YIA9"/>
<dbReference type="GO" id="GO:0006488">
    <property type="term" value="P:dolichol-linked oligosaccharide biosynthetic process"/>
    <property type="evidence" value="ECO:0007669"/>
    <property type="project" value="InterPro"/>
</dbReference>
<evidence type="ECO:0000256" key="9">
    <source>
        <dbReference type="ARBA" id="ARBA00023136"/>
    </source>
</evidence>
<dbReference type="Pfam" id="PF08660">
    <property type="entry name" value="Alg14"/>
    <property type="match status" value="1"/>
</dbReference>
<sequence length="232" mass="25691">MFLQIVTVLVFLLVTRIYVVISNPSPKPRRRDDGEKCVLAVFLGSGGHTSEALTLTSSLDFSRYSPRIYIVSEGDTLSASKAVSLEHSKASRNCPIPGSDGQRSFEIVTIPRARRVHQAMWTVFPTFMRSVLACIHLVTIAPLLKKESIRTPFADLLILNGPGTCVTLCAAVMVNKLLGLPHPKMVYVESYARVQSLSLSGKILRYFVDRFLVQWPTLISSSGREECYGCLV</sequence>
<evidence type="ECO:0000256" key="4">
    <source>
        <dbReference type="ARBA" id="ARBA00011335"/>
    </source>
</evidence>
<proteinExistence type="inferred from homology"/>
<organism evidence="13 14">
    <name type="scientific">Boletus reticuloceps</name>
    <dbReference type="NCBI Taxonomy" id="495285"/>
    <lineage>
        <taxon>Eukaryota</taxon>
        <taxon>Fungi</taxon>
        <taxon>Dikarya</taxon>
        <taxon>Basidiomycota</taxon>
        <taxon>Agaricomycotina</taxon>
        <taxon>Agaricomycetes</taxon>
        <taxon>Agaricomycetidae</taxon>
        <taxon>Boletales</taxon>
        <taxon>Boletineae</taxon>
        <taxon>Boletaceae</taxon>
        <taxon>Boletoideae</taxon>
        <taxon>Boletus</taxon>
    </lineage>
</organism>
<comment type="subunit">
    <text evidence="4 11">Heterodimer with ALG13 to form a functional enzyme.</text>
</comment>
<evidence type="ECO:0000256" key="11">
    <source>
        <dbReference type="RuleBase" id="RU362127"/>
    </source>
</evidence>
<evidence type="ECO:0000256" key="2">
    <source>
        <dbReference type="ARBA" id="ARBA00004590"/>
    </source>
</evidence>
<comment type="similarity">
    <text evidence="3 11">Belongs to the ALG14 family.</text>
</comment>
<keyword evidence="8" id="KW-1133">Transmembrane helix</keyword>
<evidence type="ECO:0000256" key="7">
    <source>
        <dbReference type="ARBA" id="ARBA00022824"/>
    </source>
</evidence>
<comment type="function">
    <text evidence="11">Involved in protein N-glycosylation. Essential for the second step of the dolichol-linked oligosaccharide pathway. Anchors the catalytic subunit ALG13 to the ER.</text>
</comment>
<evidence type="ECO:0000256" key="3">
    <source>
        <dbReference type="ARBA" id="ARBA00009731"/>
    </source>
</evidence>
<evidence type="ECO:0000256" key="8">
    <source>
        <dbReference type="ARBA" id="ARBA00022989"/>
    </source>
</evidence>
<evidence type="ECO:0000256" key="10">
    <source>
        <dbReference type="ARBA" id="ARBA00032062"/>
    </source>
</evidence>
<protein>
    <recommendedName>
        <fullName evidence="5 11">UDP-N-acetylglucosamine transferase subunit ALG14</fullName>
    </recommendedName>
    <alternativeName>
        <fullName evidence="10 11">Asparagine-linked glycosylation protein 14</fullName>
    </alternativeName>
</protein>
<dbReference type="PANTHER" id="PTHR12154:SF4">
    <property type="entry name" value="UDP-N-ACETYLGLUCOSAMINE TRANSFERASE SUBUNIT ALG14 HOMOLOG"/>
    <property type="match status" value="1"/>
</dbReference>
<comment type="subcellular location">
    <subcellularLocation>
        <location evidence="1 11">Endoplasmic reticulum membrane</location>
        <topology evidence="1 11">Single-pass membrane protein</topology>
    </subcellularLocation>
    <subcellularLocation>
        <location evidence="2">Nucleus membrane</location>
        <topology evidence="2">Single-pass membrane protein</topology>
    </subcellularLocation>
</comment>
<dbReference type="PANTHER" id="PTHR12154">
    <property type="entry name" value="GLYCOSYL TRANSFERASE-RELATED"/>
    <property type="match status" value="1"/>
</dbReference>